<dbReference type="EMBL" id="CP142149">
    <property type="protein sequence ID" value="WSE30455.1"/>
    <property type="molecule type" value="Genomic_DNA"/>
</dbReference>
<accession>A0ABZ1I7Z4</accession>
<feature type="compositionally biased region" description="Basic and acidic residues" evidence="1">
    <location>
        <begin position="72"/>
        <end position="89"/>
    </location>
</feature>
<proteinExistence type="predicted"/>
<feature type="region of interest" description="Disordered" evidence="1">
    <location>
        <begin position="72"/>
        <end position="93"/>
    </location>
</feature>
<keyword evidence="3" id="KW-1185">Reference proteome</keyword>
<evidence type="ECO:0000256" key="1">
    <source>
        <dbReference type="SAM" id="MobiDB-lite"/>
    </source>
</evidence>
<reference evidence="2 3" key="1">
    <citation type="journal article" date="2015" name="Int. J. Syst. Evol. Microbiol.">
        <title>Amycolatopsis rhabdoformis sp. nov., an actinomycete isolated from a tropical forest soil.</title>
        <authorList>
            <person name="Souza W.R."/>
            <person name="Silva R.E."/>
            <person name="Goodfellow M."/>
            <person name="Busarakam K."/>
            <person name="Figueiro F.S."/>
            <person name="Ferreira D."/>
            <person name="Rodrigues-Filho E."/>
            <person name="Moraes L.A.B."/>
            <person name="Zucchi T.D."/>
        </authorList>
    </citation>
    <scope>NUCLEOTIDE SEQUENCE [LARGE SCALE GENOMIC DNA]</scope>
    <source>
        <strain evidence="2 3">NCIMB 14900</strain>
    </source>
</reference>
<gene>
    <name evidence="2" type="ORF">VSH64_48015</name>
</gene>
<sequence>MFRRRQRNAPRAGQPSIGFAEGLRDLDAYEGTFLTLGHLDDRPRGGYYFQLFLTPDRSRLVACFGVGPVPRRKTEGSPEDLLDRHRSWEQEPETTSTVDREYLLALLSPLYPAEIPLSAVAALEAGAPCQIETPVETVRMRSSFVRWESLSRKAGREWVTHAHGIRELEAYEDLFGAFGHIDDRPRGGYYFQLFLAGISPGSSRHSA</sequence>
<dbReference type="Proteomes" id="UP001330812">
    <property type="component" value="Chromosome"/>
</dbReference>
<organism evidence="2 3">
    <name type="scientific">Amycolatopsis rhabdoformis</name>
    <dbReference type="NCBI Taxonomy" id="1448059"/>
    <lineage>
        <taxon>Bacteria</taxon>
        <taxon>Bacillati</taxon>
        <taxon>Actinomycetota</taxon>
        <taxon>Actinomycetes</taxon>
        <taxon>Pseudonocardiales</taxon>
        <taxon>Pseudonocardiaceae</taxon>
        <taxon>Amycolatopsis</taxon>
    </lineage>
</organism>
<name>A0ABZ1I7Z4_9PSEU</name>
<evidence type="ECO:0000313" key="2">
    <source>
        <dbReference type="EMBL" id="WSE30455.1"/>
    </source>
</evidence>
<dbReference type="RefSeq" id="WP_326569400.1">
    <property type="nucleotide sequence ID" value="NZ_CP142149.1"/>
</dbReference>
<protein>
    <submittedName>
        <fullName evidence="2">Uncharacterized protein</fullName>
    </submittedName>
</protein>
<evidence type="ECO:0000313" key="3">
    <source>
        <dbReference type="Proteomes" id="UP001330812"/>
    </source>
</evidence>